<evidence type="ECO:0000256" key="6">
    <source>
        <dbReference type="ARBA" id="ARBA00012487"/>
    </source>
</evidence>
<feature type="transmembrane region" description="Helical" evidence="20">
    <location>
        <begin position="142"/>
        <end position="162"/>
    </location>
</feature>
<evidence type="ECO:0000256" key="18">
    <source>
        <dbReference type="RuleBase" id="RU003938"/>
    </source>
</evidence>
<comment type="subcellular location">
    <subcellularLocation>
        <location evidence="2">Cell membrane</location>
        <topology evidence="2">Multi-pass membrane protein</topology>
    </subcellularLocation>
</comment>
<feature type="region of interest" description="Disordered" evidence="19">
    <location>
        <begin position="1"/>
        <end position="32"/>
    </location>
</feature>
<keyword evidence="9" id="KW-0444">Lipid biosynthesis</keyword>
<evidence type="ECO:0000256" key="9">
    <source>
        <dbReference type="ARBA" id="ARBA00022516"/>
    </source>
</evidence>
<keyword evidence="10 18" id="KW-0808">Transferase</keyword>
<evidence type="ECO:0000256" key="17">
    <source>
        <dbReference type="ARBA" id="ARBA00023264"/>
    </source>
</evidence>
<keyword evidence="11 18" id="KW-0812">Transmembrane</keyword>
<evidence type="ECO:0000256" key="7">
    <source>
        <dbReference type="ARBA" id="ARBA00019373"/>
    </source>
</evidence>
<evidence type="ECO:0000256" key="3">
    <source>
        <dbReference type="ARBA" id="ARBA00005119"/>
    </source>
</evidence>
<feature type="transmembrane region" description="Helical" evidence="20">
    <location>
        <begin position="45"/>
        <end position="76"/>
    </location>
</feature>
<keyword evidence="12 18" id="KW-0548">Nucleotidyltransferase</keyword>
<evidence type="ECO:0000256" key="8">
    <source>
        <dbReference type="ARBA" id="ARBA00022475"/>
    </source>
</evidence>
<evidence type="ECO:0000256" key="1">
    <source>
        <dbReference type="ARBA" id="ARBA00001698"/>
    </source>
</evidence>
<evidence type="ECO:0000256" key="14">
    <source>
        <dbReference type="ARBA" id="ARBA00023098"/>
    </source>
</evidence>
<dbReference type="Pfam" id="PF01148">
    <property type="entry name" value="CTP_transf_1"/>
    <property type="match status" value="1"/>
</dbReference>
<keyword evidence="13 20" id="KW-1133">Transmembrane helix</keyword>
<name>A0A6N2TXR7_9ACTO</name>
<evidence type="ECO:0000313" key="21">
    <source>
        <dbReference type="EMBL" id="VYT10077.1"/>
    </source>
</evidence>
<dbReference type="InterPro" id="IPR000374">
    <property type="entry name" value="PC_trans"/>
</dbReference>
<comment type="similarity">
    <text evidence="5 18">Belongs to the CDS family.</text>
</comment>
<dbReference type="AlphaFoldDB" id="A0A6N2TXR7"/>
<evidence type="ECO:0000256" key="12">
    <source>
        <dbReference type="ARBA" id="ARBA00022695"/>
    </source>
</evidence>
<keyword evidence="8" id="KW-1003">Cell membrane</keyword>
<dbReference type="GO" id="GO:0004605">
    <property type="term" value="F:phosphatidate cytidylyltransferase activity"/>
    <property type="evidence" value="ECO:0007669"/>
    <property type="project" value="UniProtKB-EC"/>
</dbReference>
<evidence type="ECO:0000256" key="20">
    <source>
        <dbReference type="SAM" id="Phobius"/>
    </source>
</evidence>
<organism evidence="21">
    <name type="scientific">Schaalia odontolytica</name>
    <dbReference type="NCBI Taxonomy" id="1660"/>
    <lineage>
        <taxon>Bacteria</taxon>
        <taxon>Bacillati</taxon>
        <taxon>Actinomycetota</taxon>
        <taxon>Actinomycetes</taxon>
        <taxon>Actinomycetales</taxon>
        <taxon>Actinomycetaceae</taxon>
        <taxon>Schaalia</taxon>
    </lineage>
</organism>
<evidence type="ECO:0000256" key="11">
    <source>
        <dbReference type="ARBA" id="ARBA00022692"/>
    </source>
</evidence>
<reference evidence="21" key="1">
    <citation type="submission" date="2019-11" db="EMBL/GenBank/DDBJ databases">
        <authorList>
            <person name="Feng L."/>
        </authorList>
    </citation>
    <scope>NUCLEOTIDE SEQUENCE</scope>
    <source>
        <strain evidence="21">AodontolyticusLFYP35</strain>
    </source>
</reference>
<accession>A0A6N2TXR7</accession>
<dbReference type="EMBL" id="CACRSM010000003">
    <property type="protein sequence ID" value="VYT10077.1"/>
    <property type="molecule type" value="Genomic_DNA"/>
</dbReference>
<dbReference type="PANTHER" id="PTHR46382">
    <property type="entry name" value="PHOSPHATIDATE CYTIDYLYLTRANSFERASE"/>
    <property type="match status" value="1"/>
</dbReference>
<feature type="transmembrane region" description="Helical" evidence="20">
    <location>
        <begin position="233"/>
        <end position="255"/>
    </location>
</feature>
<evidence type="ECO:0000256" key="5">
    <source>
        <dbReference type="ARBA" id="ARBA00010185"/>
    </source>
</evidence>
<dbReference type="EC" id="2.7.7.41" evidence="6 18"/>
<keyword evidence="17" id="KW-1208">Phospholipid metabolism</keyword>
<evidence type="ECO:0000256" key="15">
    <source>
        <dbReference type="ARBA" id="ARBA00023136"/>
    </source>
</evidence>
<feature type="transmembrane region" description="Helical" evidence="20">
    <location>
        <begin position="275"/>
        <end position="297"/>
    </location>
</feature>
<evidence type="ECO:0000256" key="16">
    <source>
        <dbReference type="ARBA" id="ARBA00023209"/>
    </source>
</evidence>
<dbReference type="PROSITE" id="PS01315">
    <property type="entry name" value="CDS"/>
    <property type="match status" value="1"/>
</dbReference>
<proteinExistence type="inferred from homology"/>
<feature type="transmembrane region" description="Helical" evidence="20">
    <location>
        <begin position="209"/>
        <end position="227"/>
    </location>
</feature>
<comment type="pathway">
    <text evidence="4">Lipid metabolism.</text>
</comment>
<comment type="pathway">
    <text evidence="3 18">Phospholipid metabolism; CDP-diacylglycerol biosynthesis; CDP-diacylglycerol from sn-glycerol 3-phosphate: step 3/3.</text>
</comment>
<comment type="catalytic activity">
    <reaction evidence="1 18">
        <text>a 1,2-diacyl-sn-glycero-3-phosphate + CTP + H(+) = a CDP-1,2-diacyl-sn-glycerol + diphosphate</text>
        <dbReference type="Rhea" id="RHEA:16229"/>
        <dbReference type="ChEBI" id="CHEBI:15378"/>
        <dbReference type="ChEBI" id="CHEBI:33019"/>
        <dbReference type="ChEBI" id="CHEBI:37563"/>
        <dbReference type="ChEBI" id="CHEBI:58332"/>
        <dbReference type="ChEBI" id="CHEBI:58608"/>
        <dbReference type="EC" id="2.7.7.41"/>
    </reaction>
</comment>
<sequence length="298" mass="31816">MSASSHQPRPSVFSRVFSPEPRENTQPLAPTGRAGRNLPAAVSSAVVLVALLVASLLVVQGIFVAFVCCIALLGLWELGGAFARVGTRLAMAPLYLGAIGMMVCAWFLGPEAVTMALYLTVFAVVAWRLVDAPTPSRITDIIASVFSAVYVPFLACFVVLLLRDFRSPAVIGVYVLVTCFNDIGGWLAGIMFGKHPMAPRLSPKKSWEGFIGSLLFCILTGIGGFMLLGATWWWGVIAGVCGCVCATIGDLTESLIKREVGLKDMSALIPGHGGVLDRVDSLVMTAPVFYVIFIFALR</sequence>
<dbReference type="GO" id="GO:0016024">
    <property type="term" value="P:CDP-diacylglycerol biosynthetic process"/>
    <property type="evidence" value="ECO:0007669"/>
    <property type="project" value="UniProtKB-UniPathway"/>
</dbReference>
<gene>
    <name evidence="21" type="primary">cdsA</name>
    <name evidence="21" type="ORF">AOLFYP35_01536</name>
</gene>
<evidence type="ECO:0000256" key="10">
    <source>
        <dbReference type="ARBA" id="ARBA00022679"/>
    </source>
</evidence>
<dbReference type="PANTHER" id="PTHR46382:SF1">
    <property type="entry name" value="PHOSPHATIDATE CYTIDYLYLTRANSFERASE"/>
    <property type="match status" value="1"/>
</dbReference>
<feature type="transmembrane region" description="Helical" evidence="20">
    <location>
        <begin position="114"/>
        <end position="130"/>
    </location>
</feature>
<evidence type="ECO:0000256" key="13">
    <source>
        <dbReference type="ARBA" id="ARBA00022989"/>
    </source>
</evidence>
<dbReference type="GO" id="GO:0005886">
    <property type="term" value="C:plasma membrane"/>
    <property type="evidence" value="ECO:0007669"/>
    <property type="project" value="UniProtKB-SubCell"/>
</dbReference>
<keyword evidence="15 20" id="KW-0472">Membrane</keyword>
<evidence type="ECO:0000256" key="4">
    <source>
        <dbReference type="ARBA" id="ARBA00005189"/>
    </source>
</evidence>
<protein>
    <recommendedName>
        <fullName evidence="7 18">Phosphatidate cytidylyltransferase</fullName>
        <ecNumber evidence="6 18">2.7.7.41</ecNumber>
    </recommendedName>
</protein>
<evidence type="ECO:0000256" key="2">
    <source>
        <dbReference type="ARBA" id="ARBA00004651"/>
    </source>
</evidence>
<keyword evidence="16" id="KW-0594">Phospholipid biosynthesis</keyword>
<feature type="transmembrane region" description="Helical" evidence="20">
    <location>
        <begin position="168"/>
        <end position="188"/>
    </location>
</feature>
<keyword evidence="14" id="KW-0443">Lipid metabolism</keyword>
<evidence type="ECO:0000256" key="19">
    <source>
        <dbReference type="SAM" id="MobiDB-lite"/>
    </source>
</evidence>
<dbReference type="UniPathway" id="UPA00557">
    <property type="reaction ID" value="UER00614"/>
</dbReference>